<dbReference type="AlphaFoldDB" id="A0A8E0RMN5"/>
<dbReference type="OrthoDB" id="19729at2759"/>
<evidence type="ECO:0000256" key="3">
    <source>
        <dbReference type="ARBA" id="ARBA00023193"/>
    </source>
</evidence>
<name>A0A8E0RMN5_9TREM</name>
<dbReference type="InterPro" id="IPR008606">
    <property type="entry name" value="EIF4EBP"/>
</dbReference>
<evidence type="ECO:0000313" key="6">
    <source>
        <dbReference type="Proteomes" id="UP000728185"/>
    </source>
</evidence>
<evidence type="ECO:0000256" key="4">
    <source>
        <dbReference type="SAM" id="MobiDB-lite"/>
    </source>
</evidence>
<dbReference type="GO" id="GO:0003743">
    <property type="term" value="F:translation initiation factor activity"/>
    <property type="evidence" value="ECO:0007669"/>
    <property type="project" value="UniProtKB-KW"/>
</dbReference>
<comment type="caution">
    <text evidence="5">The sequence shown here is derived from an EMBL/GenBank/DDBJ whole genome shotgun (WGS) entry which is preliminary data.</text>
</comment>
<keyword evidence="2" id="KW-0810">Translation regulation</keyword>
<accession>A0A8E0RMN5</accession>
<dbReference type="GO" id="GO:0045947">
    <property type="term" value="P:negative regulation of translational initiation"/>
    <property type="evidence" value="ECO:0007669"/>
    <property type="project" value="InterPro"/>
</dbReference>
<keyword evidence="5" id="KW-0396">Initiation factor</keyword>
<evidence type="ECO:0000313" key="5">
    <source>
        <dbReference type="EMBL" id="KAA0187696.1"/>
    </source>
</evidence>
<proteinExistence type="inferred from homology"/>
<dbReference type="EMBL" id="LUCM01008940">
    <property type="protein sequence ID" value="KAA0187696.1"/>
    <property type="molecule type" value="Genomic_DNA"/>
</dbReference>
<organism evidence="5 6">
    <name type="scientific">Fasciolopsis buskii</name>
    <dbReference type="NCBI Taxonomy" id="27845"/>
    <lineage>
        <taxon>Eukaryota</taxon>
        <taxon>Metazoa</taxon>
        <taxon>Spiralia</taxon>
        <taxon>Lophotrochozoa</taxon>
        <taxon>Platyhelminthes</taxon>
        <taxon>Trematoda</taxon>
        <taxon>Digenea</taxon>
        <taxon>Plagiorchiida</taxon>
        <taxon>Echinostomata</taxon>
        <taxon>Echinostomatoidea</taxon>
        <taxon>Fasciolidae</taxon>
        <taxon>Fasciolopsis</taxon>
    </lineage>
</organism>
<reference evidence="5" key="1">
    <citation type="submission" date="2019-05" db="EMBL/GenBank/DDBJ databases">
        <title>Annotation for the trematode Fasciolopsis buski.</title>
        <authorList>
            <person name="Choi Y.-J."/>
        </authorList>
    </citation>
    <scope>NUCLEOTIDE SEQUENCE</scope>
    <source>
        <strain evidence="5">HT</strain>
        <tissue evidence="5">Whole worm</tissue>
    </source>
</reference>
<dbReference type="GO" id="GO:0008190">
    <property type="term" value="F:eukaryotic initiation factor 4E binding"/>
    <property type="evidence" value="ECO:0007669"/>
    <property type="project" value="InterPro"/>
</dbReference>
<gene>
    <name evidence="5" type="ORF">FBUS_02379</name>
</gene>
<dbReference type="Proteomes" id="UP000728185">
    <property type="component" value="Unassembled WGS sequence"/>
</dbReference>
<protein>
    <submittedName>
        <fullName evidence="5">Eukaryotic translation initiation factor 4E-binding protein 2</fullName>
    </submittedName>
</protein>
<sequence>MEHKRSEDIPVRRVRVSDPSQIPTNVGYVECDRFPSRRTRNKMGFNIYIMTAVLLFRTRTTPGGTLFSTTPGGTRIIYDREFMLQCRNSPLSRTPPAELEKMLKAVHPEVNHSPHRPEIQTTGNHENGPLKGDDNAFEMDV</sequence>
<keyword evidence="5" id="KW-0648">Protein biosynthesis</keyword>
<dbReference type="PANTHER" id="PTHR12669">
    <property type="entry name" value="EUKARYOTIC TRANSLATION INITIATION FACTOR 4E-BINDING PROTEIN"/>
    <property type="match status" value="1"/>
</dbReference>
<dbReference type="GO" id="GO:0005737">
    <property type="term" value="C:cytoplasm"/>
    <property type="evidence" value="ECO:0007669"/>
    <property type="project" value="TreeGrafter"/>
</dbReference>
<dbReference type="PANTHER" id="PTHR12669:SF12">
    <property type="entry name" value="EUKARYOTIC TRANSLATION INITIATION FACTOR 4E-BINDING PROTEIN"/>
    <property type="match status" value="1"/>
</dbReference>
<keyword evidence="3" id="KW-0652">Protein synthesis inhibitor</keyword>
<feature type="region of interest" description="Disordered" evidence="4">
    <location>
        <begin position="111"/>
        <end position="141"/>
    </location>
</feature>
<evidence type="ECO:0000256" key="2">
    <source>
        <dbReference type="ARBA" id="ARBA00022845"/>
    </source>
</evidence>
<dbReference type="Pfam" id="PF05456">
    <property type="entry name" value="eIF_4EBP"/>
    <property type="match status" value="1"/>
</dbReference>
<evidence type="ECO:0000256" key="1">
    <source>
        <dbReference type="ARBA" id="ARBA00005480"/>
    </source>
</evidence>
<keyword evidence="6" id="KW-1185">Reference proteome</keyword>
<comment type="similarity">
    <text evidence="1">Belongs to the eIF4E-binding protein family.</text>
</comment>